<name>A0ACB7ZYE9_9AGAM</name>
<comment type="caution">
    <text evidence="1">The sequence shown here is derived from an EMBL/GenBank/DDBJ whole genome shotgun (WGS) entry which is preliminary data.</text>
</comment>
<dbReference type="EMBL" id="MU268058">
    <property type="protein sequence ID" value="KAH7906174.1"/>
    <property type="molecule type" value="Genomic_DNA"/>
</dbReference>
<reference evidence="1" key="1">
    <citation type="journal article" date="2021" name="New Phytol.">
        <title>Evolutionary innovations through gain and loss of genes in the ectomycorrhizal Boletales.</title>
        <authorList>
            <person name="Wu G."/>
            <person name="Miyauchi S."/>
            <person name="Morin E."/>
            <person name="Kuo A."/>
            <person name="Drula E."/>
            <person name="Varga T."/>
            <person name="Kohler A."/>
            <person name="Feng B."/>
            <person name="Cao Y."/>
            <person name="Lipzen A."/>
            <person name="Daum C."/>
            <person name="Hundley H."/>
            <person name="Pangilinan J."/>
            <person name="Johnson J."/>
            <person name="Barry K."/>
            <person name="LaButti K."/>
            <person name="Ng V."/>
            <person name="Ahrendt S."/>
            <person name="Min B."/>
            <person name="Choi I.G."/>
            <person name="Park H."/>
            <person name="Plett J.M."/>
            <person name="Magnuson J."/>
            <person name="Spatafora J.W."/>
            <person name="Nagy L.G."/>
            <person name="Henrissat B."/>
            <person name="Grigoriev I.V."/>
            <person name="Yang Z.L."/>
            <person name="Xu J."/>
            <person name="Martin F.M."/>
        </authorList>
    </citation>
    <scope>NUCLEOTIDE SEQUENCE</scope>
    <source>
        <strain evidence="1">ATCC 28755</strain>
    </source>
</reference>
<keyword evidence="2" id="KW-1185">Reference proteome</keyword>
<organism evidence="1 2">
    <name type="scientific">Hygrophoropsis aurantiaca</name>
    <dbReference type="NCBI Taxonomy" id="72124"/>
    <lineage>
        <taxon>Eukaryota</taxon>
        <taxon>Fungi</taxon>
        <taxon>Dikarya</taxon>
        <taxon>Basidiomycota</taxon>
        <taxon>Agaricomycotina</taxon>
        <taxon>Agaricomycetes</taxon>
        <taxon>Agaricomycetidae</taxon>
        <taxon>Boletales</taxon>
        <taxon>Coniophorineae</taxon>
        <taxon>Hygrophoropsidaceae</taxon>
        <taxon>Hygrophoropsis</taxon>
    </lineage>
</organism>
<evidence type="ECO:0000313" key="2">
    <source>
        <dbReference type="Proteomes" id="UP000790377"/>
    </source>
</evidence>
<feature type="non-terminal residue" evidence="1">
    <location>
        <position position="259"/>
    </location>
</feature>
<gene>
    <name evidence="1" type="ORF">BJ138DRAFT_665153</name>
</gene>
<evidence type="ECO:0000313" key="1">
    <source>
        <dbReference type="EMBL" id="KAH7906174.1"/>
    </source>
</evidence>
<proteinExistence type="predicted"/>
<accession>A0ACB7ZYE9</accession>
<sequence length="259" mass="29066">MVEVVIAEYITHGDISARVREFEAFADRDHITHATWQMAASMANFPFMLQIFPQEYDDRSIERTDFTWVRRDVVVHVTTHLDDATALQAAILRTVEVCVEDEDRAEKRPSVLFGVAFSVNHCAIVRVSREDDGAGSFQYTPALQFVPSFFADSPSTPGITALARLGNRPDPDVMQRALWRHLERSLSPYPMTYRLAERNGLPHEASKFSLAHHRQRADGDDTTPSASIARSAAERLSLEIWTLIASLVADFASLVNFGC</sequence>
<protein>
    <submittedName>
        <fullName evidence="1">Uncharacterized protein</fullName>
    </submittedName>
</protein>
<dbReference type="Proteomes" id="UP000790377">
    <property type="component" value="Unassembled WGS sequence"/>
</dbReference>